<dbReference type="GO" id="GO:0000151">
    <property type="term" value="C:ubiquitin ligase complex"/>
    <property type="evidence" value="ECO:0007669"/>
    <property type="project" value="TreeGrafter"/>
</dbReference>
<dbReference type="GO" id="GO:0031624">
    <property type="term" value="F:ubiquitin conjugating enzyme binding"/>
    <property type="evidence" value="ECO:0007669"/>
    <property type="project" value="TreeGrafter"/>
</dbReference>
<dbReference type="PANTHER" id="PTHR12281">
    <property type="entry name" value="RP42 RELATED"/>
    <property type="match status" value="1"/>
</dbReference>
<protein>
    <recommendedName>
        <fullName evidence="1">Defective in cullin neddylation protein</fullName>
    </recommendedName>
</protein>
<evidence type="ECO:0000259" key="2">
    <source>
        <dbReference type="PROSITE" id="PS51229"/>
    </source>
</evidence>
<comment type="caution">
    <text evidence="3">The sequence shown here is derived from an EMBL/GenBank/DDBJ whole genome shotgun (WGS) entry which is preliminary data.</text>
</comment>
<evidence type="ECO:0000313" key="3">
    <source>
        <dbReference type="EMBL" id="KAJ6801332.1"/>
    </source>
</evidence>
<dbReference type="InterPro" id="IPR014764">
    <property type="entry name" value="DCN-prot"/>
</dbReference>
<organism evidence="3 4">
    <name type="scientific">Iris pallida</name>
    <name type="common">Sweet iris</name>
    <dbReference type="NCBI Taxonomy" id="29817"/>
    <lineage>
        <taxon>Eukaryota</taxon>
        <taxon>Viridiplantae</taxon>
        <taxon>Streptophyta</taxon>
        <taxon>Embryophyta</taxon>
        <taxon>Tracheophyta</taxon>
        <taxon>Spermatophyta</taxon>
        <taxon>Magnoliopsida</taxon>
        <taxon>Liliopsida</taxon>
        <taxon>Asparagales</taxon>
        <taxon>Iridaceae</taxon>
        <taxon>Iridoideae</taxon>
        <taxon>Irideae</taxon>
        <taxon>Iris</taxon>
    </lineage>
</organism>
<reference evidence="3" key="2">
    <citation type="submission" date="2023-04" db="EMBL/GenBank/DDBJ databases">
        <authorList>
            <person name="Bruccoleri R.E."/>
            <person name="Oakeley E.J."/>
            <person name="Faust A.-M."/>
            <person name="Dessus-Babus S."/>
            <person name="Altorfer M."/>
            <person name="Burckhardt D."/>
            <person name="Oertli M."/>
            <person name="Naumann U."/>
            <person name="Petersen F."/>
            <person name="Wong J."/>
        </authorList>
    </citation>
    <scope>NUCLEOTIDE SEQUENCE</scope>
    <source>
        <strain evidence="3">GSM-AAB239-AS_SAM_17_03QT</strain>
        <tissue evidence="3">Leaf</tissue>
    </source>
</reference>
<evidence type="ECO:0000256" key="1">
    <source>
        <dbReference type="RuleBase" id="RU410713"/>
    </source>
</evidence>
<comment type="function">
    <text evidence="1">Neddylation of cullins play an essential role in the regulation of SCF-type complexes activity.</text>
</comment>
<gene>
    <name evidence="3" type="ORF">M6B38_199140</name>
</gene>
<dbReference type="PROSITE" id="PS51229">
    <property type="entry name" value="DCUN1"/>
    <property type="match status" value="1"/>
</dbReference>
<dbReference type="EMBL" id="JANAVB010038046">
    <property type="protein sequence ID" value="KAJ6801332.1"/>
    <property type="molecule type" value="Genomic_DNA"/>
</dbReference>
<evidence type="ECO:0000313" key="4">
    <source>
        <dbReference type="Proteomes" id="UP001140949"/>
    </source>
</evidence>
<proteinExistence type="predicted"/>
<reference evidence="3" key="1">
    <citation type="journal article" date="2023" name="GigaByte">
        <title>Genome assembly of the bearded iris, Iris pallida Lam.</title>
        <authorList>
            <person name="Bruccoleri R.E."/>
            <person name="Oakeley E.J."/>
            <person name="Faust A.M.E."/>
            <person name="Altorfer M."/>
            <person name="Dessus-Babus S."/>
            <person name="Burckhardt D."/>
            <person name="Oertli M."/>
            <person name="Naumann U."/>
            <person name="Petersen F."/>
            <person name="Wong J."/>
        </authorList>
    </citation>
    <scope>NUCLEOTIDE SEQUENCE</scope>
    <source>
        <strain evidence="3">GSM-AAB239-AS_SAM_17_03QT</strain>
    </source>
</reference>
<dbReference type="GO" id="GO:0032182">
    <property type="term" value="F:ubiquitin-like protein binding"/>
    <property type="evidence" value="ECO:0007669"/>
    <property type="project" value="TreeGrafter"/>
</dbReference>
<sequence length="313" mass="35716">MESSPANGPNIVEIYARYRDIISRNDHEISREVLNMLSKSLESRWQMRDAIFCDLSKLMSCLDLSVDSRQFNCLYDFVFFICRKEGQKNITVSRAIAAWRLVLTGRFRLLNQWCSYVEEHQRHNISEDTWQQLLAFSRCVNEDLEGYDPKGSWPVLIDDFVEHMYRISKCSSCGNRGCSCGDMEAPGITTTFSGLNLLPGSKRKSVVYNDWHNVGTSQPVVNSSNSVHMMRLKRLKQNPIPKMFDYRDSDLDMGVVDGIVDSHTEVNRHNSRGCLQTSASVCAVNDSLSKGFEGHLSIGCCFQFDQNSRLSYI</sequence>
<feature type="domain" description="DCUN1" evidence="2">
    <location>
        <begin position="1"/>
        <end position="165"/>
    </location>
</feature>
<name>A0AAX6EB95_IRIPA</name>
<dbReference type="Pfam" id="PF03556">
    <property type="entry name" value="Cullin_binding"/>
    <property type="match status" value="1"/>
</dbReference>
<keyword evidence="4" id="KW-1185">Reference proteome</keyword>
<dbReference type="GO" id="GO:0045116">
    <property type="term" value="P:protein neddylation"/>
    <property type="evidence" value="ECO:0007669"/>
    <property type="project" value="TreeGrafter"/>
</dbReference>
<dbReference type="Gene3D" id="1.10.238.200">
    <property type="entry name" value="Cullin, PONY binding domain"/>
    <property type="match status" value="1"/>
</dbReference>
<dbReference type="InterPro" id="IPR005176">
    <property type="entry name" value="PONY_dom"/>
</dbReference>
<dbReference type="AlphaFoldDB" id="A0AAX6EB95"/>
<dbReference type="GO" id="GO:0097602">
    <property type="term" value="F:cullin family protein binding"/>
    <property type="evidence" value="ECO:0007669"/>
    <property type="project" value="TreeGrafter"/>
</dbReference>
<dbReference type="InterPro" id="IPR042460">
    <property type="entry name" value="DCN1-like_PONY"/>
</dbReference>
<accession>A0AAX6EB95</accession>
<dbReference type="FunFam" id="1.10.238.200:FF:000006">
    <property type="entry name" value="Defective in cullin neddylation protein"/>
    <property type="match status" value="1"/>
</dbReference>
<dbReference type="PANTHER" id="PTHR12281:SF31">
    <property type="entry name" value="DCN1-LIKE PROTEIN 3"/>
    <property type="match status" value="1"/>
</dbReference>
<dbReference type="Proteomes" id="UP001140949">
    <property type="component" value="Unassembled WGS sequence"/>
</dbReference>